<dbReference type="Gene3D" id="3.30.230.10">
    <property type="match status" value="1"/>
</dbReference>
<dbReference type="GO" id="GO:0003723">
    <property type="term" value="F:RNA binding"/>
    <property type="evidence" value="ECO:0007669"/>
    <property type="project" value="TreeGrafter"/>
</dbReference>
<evidence type="ECO:0000256" key="4">
    <source>
        <dbReference type="ARBA" id="ARBA00035259"/>
    </source>
</evidence>
<reference evidence="7 8" key="1">
    <citation type="journal article" date="2016" name="Nat. Commun.">
        <title>Thousands of microbial genomes shed light on interconnected biogeochemical processes in an aquifer system.</title>
        <authorList>
            <person name="Anantharaman K."/>
            <person name="Brown C.T."/>
            <person name="Hug L.A."/>
            <person name="Sharon I."/>
            <person name="Castelle C.J."/>
            <person name="Probst A.J."/>
            <person name="Thomas B.C."/>
            <person name="Singh A."/>
            <person name="Wilkins M.J."/>
            <person name="Karaoz U."/>
            <person name="Brodie E.L."/>
            <person name="Williams K.H."/>
            <person name="Hubbard S.S."/>
            <person name="Banfield J.F."/>
        </authorList>
    </citation>
    <scope>NUCLEOTIDE SEQUENCE [LARGE SCALE GENOMIC DNA]</scope>
</reference>
<comment type="similarity">
    <text evidence="1">Belongs to the universal ribosomal protein uS9 family.</text>
</comment>
<comment type="caution">
    <text evidence="7">The sequence shown here is derived from an EMBL/GenBank/DDBJ whole genome shotgun (WGS) entry which is preliminary data.</text>
</comment>
<evidence type="ECO:0000256" key="6">
    <source>
        <dbReference type="SAM" id="MobiDB-lite"/>
    </source>
</evidence>
<organism evidence="7 8">
    <name type="scientific">Candidatus Curtissbacteria bacterium RIFCSPHIGHO2_01_FULL_41_11</name>
    <dbReference type="NCBI Taxonomy" id="1797711"/>
    <lineage>
        <taxon>Bacteria</taxon>
        <taxon>Candidatus Curtissiibacteriota</taxon>
    </lineage>
</organism>
<dbReference type="InterPro" id="IPR014721">
    <property type="entry name" value="Ribsml_uS5_D2-typ_fold_subgr"/>
</dbReference>
<protein>
    <recommendedName>
        <fullName evidence="4">Small ribosomal subunit protein uS9</fullName>
    </recommendedName>
    <alternativeName>
        <fullName evidence="5">30S ribosomal protein S9</fullName>
    </alternativeName>
</protein>
<keyword evidence="3" id="KW-0687">Ribonucleoprotein</keyword>
<proteinExistence type="inferred from homology"/>
<evidence type="ECO:0000313" key="7">
    <source>
        <dbReference type="EMBL" id="OGD86448.1"/>
    </source>
</evidence>
<evidence type="ECO:0000256" key="3">
    <source>
        <dbReference type="ARBA" id="ARBA00023274"/>
    </source>
</evidence>
<evidence type="ECO:0000313" key="8">
    <source>
        <dbReference type="Proteomes" id="UP000179102"/>
    </source>
</evidence>
<dbReference type="Pfam" id="PF00380">
    <property type="entry name" value="Ribosomal_S9"/>
    <property type="match status" value="1"/>
</dbReference>
<feature type="compositionally biased region" description="Basic and acidic residues" evidence="6">
    <location>
        <begin position="1"/>
        <end position="22"/>
    </location>
</feature>
<dbReference type="InterPro" id="IPR020568">
    <property type="entry name" value="Ribosomal_Su5_D2-typ_SF"/>
</dbReference>
<feature type="region of interest" description="Disordered" evidence="6">
    <location>
        <begin position="115"/>
        <end position="147"/>
    </location>
</feature>
<dbReference type="SUPFAM" id="SSF54211">
    <property type="entry name" value="Ribosomal protein S5 domain 2-like"/>
    <property type="match status" value="1"/>
</dbReference>
<dbReference type="PANTHER" id="PTHR21569:SF1">
    <property type="entry name" value="SMALL RIBOSOMAL SUBUNIT PROTEIN US9M"/>
    <property type="match status" value="1"/>
</dbReference>
<dbReference type="EMBL" id="MFAZ01000043">
    <property type="protein sequence ID" value="OGD86448.1"/>
    <property type="molecule type" value="Genomic_DNA"/>
</dbReference>
<gene>
    <name evidence="7" type="ORF">A2870_00780</name>
</gene>
<dbReference type="InterPro" id="IPR000754">
    <property type="entry name" value="Ribosomal_uS9"/>
</dbReference>
<dbReference type="GO" id="GO:0022627">
    <property type="term" value="C:cytosolic small ribosomal subunit"/>
    <property type="evidence" value="ECO:0007669"/>
    <property type="project" value="TreeGrafter"/>
</dbReference>
<evidence type="ECO:0000256" key="5">
    <source>
        <dbReference type="ARBA" id="ARBA00035523"/>
    </source>
</evidence>
<feature type="compositionally biased region" description="Basic residues" evidence="6">
    <location>
        <begin position="127"/>
        <end position="147"/>
    </location>
</feature>
<dbReference type="STRING" id="1797711.A2870_00780"/>
<name>A0A1F5G3M1_9BACT</name>
<dbReference type="GO" id="GO:0006412">
    <property type="term" value="P:translation"/>
    <property type="evidence" value="ECO:0007669"/>
    <property type="project" value="InterPro"/>
</dbReference>
<dbReference type="NCBIfam" id="NF001099">
    <property type="entry name" value="PRK00132.1"/>
    <property type="match status" value="1"/>
</dbReference>
<dbReference type="Proteomes" id="UP000179102">
    <property type="component" value="Unassembled WGS sequence"/>
</dbReference>
<feature type="region of interest" description="Disordered" evidence="6">
    <location>
        <begin position="1"/>
        <end position="36"/>
    </location>
</feature>
<evidence type="ECO:0000256" key="2">
    <source>
        <dbReference type="ARBA" id="ARBA00022980"/>
    </source>
</evidence>
<dbReference type="InterPro" id="IPR023035">
    <property type="entry name" value="Ribosomal_uS9_bac/plastid"/>
</dbReference>
<dbReference type="GO" id="GO:0003735">
    <property type="term" value="F:structural constituent of ribosome"/>
    <property type="evidence" value="ECO:0007669"/>
    <property type="project" value="InterPro"/>
</dbReference>
<dbReference type="PANTHER" id="PTHR21569">
    <property type="entry name" value="RIBOSOMAL PROTEIN S9"/>
    <property type="match status" value="1"/>
</dbReference>
<keyword evidence="2 7" id="KW-0689">Ribosomal protein</keyword>
<evidence type="ECO:0000256" key="1">
    <source>
        <dbReference type="ARBA" id="ARBA00005251"/>
    </source>
</evidence>
<dbReference type="AlphaFoldDB" id="A0A1F5G3M1"/>
<sequence length="147" mass="16408">MADQEESTKKQATDKKPKKDYVSSHGRRKEATARVRLFKGKGDLTVNSKPAEKYFPGPTSKVKLQKPFVLTKTQESYYATINISGSGKNSQLEAAIHGIAHALTEADPAFRPALKKAGLLTRDPRVKERRKYGRAQKARKGKQSPKR</sequence>
<accession>A0A1F5G3M1</accession>